<sequence length="101" mass="11406">MEIPFTTTQATATSSPSPRTANSTKTYKTTTMTRIPACTAWCLIPQRPTSIPQTWVQIKYGHTERIQKPACLLWSIALRPRGPVTTRAGWRYIPVENICTR</sequence>
<dbReference type="EMBL" id="LDEV01002089">
    <property type="protein sequence ID" value="KLJ10314.1"/>
    <property type="molecule type" value="Genomic_DNA"/>
</dbReference>
<dbReference type="AlphaFoldDB" id="A0A0H1BFS8"/>
<protein>
    <submittedName>
        <fullName evidence="2">Uncharacterized protein</fullName>
    </submittedName>
</protein>
<evidence type="ECO:0000256" key="1">
    <source>
        <dbReference type="SAM" id="MobiDB-lite"/>
    </source>
</evidence>
<evidence type="ECO:0000313" key="2">
    <source>
        <dbReference type="EMBL" id="KLJ10314.1"/>
    </source>
</evidence>
<comment type="caution">
    <text evidence="2">The sequence shown here is derived from an EMBL/GenBank/DDBJ whole genome shotgun (WGS) entry which is preliminary data.</text>
</comment>
<keyword evidence="3" id="KW-1185">Reference proteome</keyword>
<accession>A0A0H1BFS8</accession>
<organism evidence="2 3">
    <name type="scientific">Blastomyces silverae</name>
    <dbReference type="NCBI Taxonomy" id="2060906"/>
    <lineage>
        <taxon>Eukaryota</taxon>
        <taxon>Fungi</taxon>
        <taxon>Dikarya</taxon>
        <taxon>Ascomycota</taxon>
        <taxon>Pezizomycotina</taxon>
        <taxon>Eurotiomycetes</taxon>
        <taxon>Eurotiomycetidae</taxon>
        <taxon>Onygenales</taxon>
        <taxon>Ajellomycetaceae</taxon>
        <taxon>Blastomyces</taxon>
    </lineage>
</organism>
<gene>
    <name evidence="2" type="ORF">EMPG_14307</name>
</gene>
<evidence type="ECO:0000313" key="3">
    <source>
        <dbReference type="Proteomes" id="UP000053573"/>
    </source>
</evidence>
<name>A0A0H1BFS8_9EURO</name>
<proteinExistence type="predicted"/>
<reference evidence="3" key="1">
    <citation type="journal article" date="2015" name="PLoS Genet.">
        <title>The dynamic genome and transcriptome of the human fungal pathogen Blastomyces and close relative Emmonsia.</title>
        <authorList>
            <person name="Munoz J.F."/>
            <person name="Gauthier G.M."/>
            <person name="Desjardins C.A."/>
            <person name="Gallo J.E."/>
            <person name="Holder J."/>
            <person name="Sullivan T.D."/>
            <person name="Marty A.J."/>
            <person name="Carmen J.C."/>
            <person name="Chen Z."/>
            <person name="Ding L."/>
            <person name="Gujja S."/>
            <person name="Magrini V."/>
            <person name="Misas E."/>
            <person name="Mitreva M."/>
            <person name="Priest M."/>
            <person name="Saif S."/>
            <person name="Whiston E.A."/>
            <person name="Young S."/>
            <person name="Zeng Q."/>
            <person name="Goldman W.E."/>
            <person name="Mardis E.R."/>
            <person name="Taylor J.W."/>
            <person name="McEwen J.G."/>
            <person name="Clay O.K."/>
            <person name="Klein B.S."/>
            <person name="Cuomo C.A."/>
        </authorList>
    </citation>
    <scope>NUCLEOTIDE SEQUENCE [LARGE SCALE GENOMIC DNA]</scope>
    <source>
        <strain evidence="3">UAMH 139</strain>
    </source>
</reference>
<dbReference type="Proteomes" id="UP000053573">
    <property type="component" value="Unassembled WGS sequence"/>
</dbReference>
<feature type="region of interest" description="Disordered" evidence="1">
    <location>
        <begin position="1"/>
        <end position="28"/>
    </location>
</feature>